<dbReference type="Gene3D" id="1.10.287.180">
    <property type="entry name" value="Transcription elongation factor, GreA/GreB, N-terminal domain"/>
    <property type="match status" value="1"/>
</dbReference>
<dbReference type="InterPro" id="IPR028624">
    <property type="entry name" value="Tscrpt_elong_fac_GreA/B"/>
</dbReference>
<dbReference type="GO" id="GO:0032784">
    <property type="term" value="P:regulation of DNA-templated transcription elongation"/>
    <property type="evidence" value="ECO:0007669"/>
    <property type="project" value="UniProtKB-UniRule"/>
</dbReference>
<evidence type="ECO:0000259" key="10">
    <source>
        <dbReference type="Pfam" id="PF01272"/>
    </source>
</evidence>
<dbReference type="InterPro" id="IPR006359">
    <property type="entry name" value="Tscrpt_elong_fac_GreA"/>
</dbReference>
<dbReference type="InterPro" id="IPR001437">
    <property type="entry name" value="Tscrpt_elong_fac_GreA/B_C"/>
</dbReference>
<evidence type="ECO:0000313" key="13">
    <source>
        <dbReference type="Proteomes" id="UP000176633"/>
    </source>
</evidence>
<evidence type="ECO:0000256" key="7">
    <source>
        <dbReference type="ARBA" id="ARBA00030776"/>
    </source>
</evidence>
<dbReference type="AlphaFoldDB" id="A0A1F6C0Y1"/>
<dbReference type="PANTHER" id="PTHR30437:SF4">
    <property type="entry name" value="TRANSCRIPTION ELONGATION FACTOR GREA"/>
    <property type="match status" value="1"/>
</dbReference>
<evidence type="ECO:0000256" key="9">
    <source>
        <dbReference type="RuleBase" id="RU000556"/>
    </source>
</evidence>
<keyword evidence="5 8" id="KW-0804">Transcription</keyword>
<evidence type="ECO:0000256" key="6">
    <source>
        <dbReference type="ARBA" id="ARBA00024916"/>
    </source>
</evidence>
<dbReference type="Pfam" id="PF03449">
    <property type="entry name" value="GreA_GreB_N"/>
    <property type="match status" value="1"/>
</dbReference>
<evidence type="ECO:0000259" key="11">
    <source>
        <dbReference type="Pfam" id="PF03449"/>
    </source>
</evidence>
<protein>
    <recommendedName>
        <fullName evidence="2 8">Transcription elongation factor GreA</fullName>
    </recommendedName>
    <alternativeName>
        <fullName evidence="7 8">Transcript cleavage factor GreA</fullName>
    </alternativeName>
</protein>
<dbReference type="EMBL" id="MFKM01000034">
    <property type="protein sequence ID" value="OGG42864.1"/>
    <property type="molecule type" value="Genomic_DNA"/>
</dbReference>
<dbReference type="HAMAP" id="MF_00105">
    <property type="entry name" value="GreA_GreB"/>
    <property type="match status" value="1"/>
</dbReference>
<keyword evidence="3 8" id="KW-0805">Transcription regulation</keyword>
<dbReference type="NCBIfam" id="NF001263">
    <property type="entry name" value="PRK00226.1-4"/>
    <property type="match status" value="1"/>
</dbReference>
<evidence type="ECO:0000256" key="3">
    <source>
        <dbReference type="ARBA" id="ARBA00023015"/>
    </source>
</evidence>
<dbReference type="SUPFAM" id="SSF54534">
    <property type="entry name" value="FKBP-like"/>
    <property type="match status" value="1"/>
</dbReference>
<dbReference type="PANTHER" id="PTHR30437">
    <property type="entry name" value="TRANSCRIPTION ELONGATION FACTOR GREA"/>
    <property type="match status" value="1"/>
</dbReference>
<dbReference type="InterPro" id="IPR036805">
    <property type="entry name" value="Tscrpt_elong_fac_GreA/B_N_sf"/>
</dbReference>
<comment type="similarity">
    <text evidence="1 8 9">Belongs to the GreA/GreB family.</text>
</comment>
<dbReference type="Pfam" id="PF01272">
    <property type="entry name" value="GreA_GreB"/>
    <property type="match status" value="1"/>
</dbReference>
<dbReference type="FunFam" id="1.10.287.180:FF:000001">
    <property type="entry name" value="Transcription elongation factor GreA"/>
    <property type="match status" value="1"/>
</dbReference>
<dbReference type="Proteomes" id="UP000176633">
    <property type="component" value="Unassembled WGS sequence"/>
</dbReference>
<dbReference type="SUPFAM" id="SSF46557">
    <property type="entry name" value="GreA transcript cleavage protein, N-terminal domain"/>
    <property type="match status" value="1"/>
</dbReference>
<feature type="domain" description="Transcription elongation factor GreA/GreB C-terminal" evidence="10">
    <location>
        <begin position="82"/>
        <end position="152"/>
    </location>
</feature>
<dbReference type="STRING" id="1798473.A3G50_01900"/>
<feature type="coiled-coil region" evidence="8">
    <location>
        <begin position="4"/>
        <end position="71"/>
    </location>
</feature>
<keyword evidence="8" id="KW-0175">Coiled coil</keyword>
<dbReference type="NCBIfam" id="TIGR01462">
    <property type="entry name" value="greA"/>
    <property type="match status" value="1"/>
</dbReference>
<evidence type="ECO:0000256" key="1">
    <source>
        <dbReference type="ARBA" id="ARBA00008213"/>
    </source>
</evidence>
<name>A0A1F6C0Y1_9BACT</name>
<feature type="domain" description="Transcription elongation factor GreA/GreB N-terminal" evidence="11">
    <location>
        <begin position="4"/>
        <end position="74"/>
    </location>
</feature>
<dbReference type="Gene3D" id="3.10.50.30">
    <property type="entry name" value="Transcription elongation factor, GreA/GreB, C-terminal domain"/>
    <property type="match status" value="1"/>
</dbReference>
<proteinExistence type="inferred from homology"/>
<dbReference type="InterPro" id="IPR036953">
    <property type="entry name" value="GreA/GreB_C_sf"/>
</dbReference>
<dbReference type="InterPro" id="IPR023459">
    <property type="entry name" value="Tscrpt_elong_fac_GreA/B_fam"/>
</dbReference>
<gene>
    <name evidence="8" type="primary">greA</name>
    <name evidence="12" type="ORF">A3G50_01900</name>
</gene>
<dbReference type="GO" id="GO:0003677">
    <property type="term" value="F:DNA binding"/>
    <property type="evidence" value="ECO:0007669"/>
    <property type="project" value="UniProtKB-UniRule"/>
</dbReference>
<dbReference type="GO" id="GO:0006354">
    <property type="term" value="P:DNA-templated transcription elongation"/>
    <property type="evidence" value="ECO:0007669"/>
    <property type="project" value="TreeGrafter"/>
</dbReference>
<reference evidence="12 13" key="1">
    <citation type="journal article" date="2016" name="Nat. Commun.">
        <title>Thousands of microbial genomes shed light on interconnected biogeochemical processes in an aquifer system.</title>
        <authorList>
            <person name="Anantharaman K."/>
            <person name="Brown C.T."/>
            <person name="Hug L.A."/>
            <person name="Sharon I."/>
            <person name="Castelle C.J."/>
            <person name="Probst A.J."/>
            <person name="Thomas B.C."/>
            <person name="Singh A."/>
            <person name="Wilkins M.J."/>
            <person name="Karaoz U."/>
            <person name="Brodie E.L."/>
            <person name="Williams K.H."/>
            <person name="Hubbard S.S."/>
            <person name="Banfield J.F."/>
        </authorList>
    </citation>
    <scope>NUCLEOTIDE SEQUENCE [LARGE SCALE GENOMIC DNA]</scope>
</reference>
<dbReference type="InterPro" id="IPR022691">
    <property type="entry name" value="Tscrpt_elong_fac_GreA/B_N"/>
</dbReference>
<evidence type="ECO:0000256" key="8">
    <source>
        <dbReference type="HAMAP-Rule" id="MF_00105"/>
    </source>
</evidence>
<evidence type="ECO:0000256" key="5">
    <source>
        <dbReference type="ARBA" id="ARBA00023163"/>
    </source>
</evidence>
<dbReference type="GO" id="GO:0070063">
    <property type="term" value="F:RNA polymerase binding"/>
    <property type="evidence" value="ECO:0007669"/>
    <property type="project" value="InterPro"/>
</dbReference>
<evidence type="ECO:0000313" key="12">
    <source>
        <dbReference type="EMBL" id="OGG42864.1"/>
    </source>
</evidence>
<accession>A0A1F6C0Y1</accession>
<evidence type="ECO:0000256" key="4">
    <source>
        <dbReference type="ARBA" id="ARBA00023125"/>
    </source>
</evidence>
<dbReference type="PIRSF" id="PIRSF006092">
    <property type="entry name" value="GreA_GreB"/>
    <property type="match status" value="1"/>
</dbReference>
<comment type="caution">
    <text evidence="12">The sequence shown here is derived from an EMBL/GenBank/DDBJ whole genome shotgun (WGS) entry which is preliminary data.</text>
</comment>
<comment type="function">
    <text evidence="6 8 9">Necessary for efficient RNA polymerase transcription elongation past template-encoded arresting sites. The arresting sites in DNA have the property of trapping a certain fraction of elongating RNA polymerases that pass through, resulting in locked ternary complexes. Cleavage of the nascent transcript by cleavage factors such as GreA or GreB allows the resumption of elongation from the new 3'terminus. GreA releases sequences of 2 to 3 nucleotides.</text>
</comment>
<evidence type="ECO:0000256" key="2">
    <source>
        <dbReference type="ARBA" id="ARBA00013729"/>
    </source>
</evidence>
<organism evidence="12 13">
    <name type="scientific">Candidatus Jorgensenbacteria bacterium RIFCSPLOWO2_12_FULL_42_11</name>
    <dbReference type="NCBI Taxonomy" id="1798473"/>
    <lineage>
        <taxon>Bacteria</taxon>
        <taxon>Candidatus Joergenseniibacteriota</taxon>
    </lineage>
</organism>
<sequence>MTKVYLTKERLAELKKELADLKTRARKEIAERLKQAKEMGDLSENSEFSSAKEAQTLIEHRISQLEDLTREAAIIHKPKDGQTIKIGSAIKVQKGNRFFNYTIVGPEDSQPGKGLISNESPLGKAFLEKKAGETVKVQTPVGLAEYKIIKIE</sequence>
<keyword evidence="4 8" id="KW-0238">DNA-binding</keyword>